<dbReference type="Gene3D" id="3.20.20.450">
    <property type="entry name" value="EAL domain"/>
    <property type="match status" value="1"/>
</dbReference>
<feature type="transmembrane region" description="Helical" evidence="6">
    <location>
        <begin position="82"/>
        <end position="100"/>
    </location>
</feature>
<dbReference type="Pfam" id="PF05231">
    <property type="entry name" value="MASE1"/>
    <property type="match status" value="1"/>
</dbReference>
<dbReference type="PANTHER" id="PTHR33121">
    <property type="entry name" value="CYCLIC DI-GMP PHOSPHODIESTERASE PDEF"/>
    <property type="match status" value="1"/>
</dbReference>
<feature type="transmembrane region" description="Helical" evidence="6">
    <location>
        <begin position="163"/>
        <end position="183"/>
    </location>
</feature>
<feature type="transmembrane region" description="Helical" evidence="6">
    <location>
        <begin position="243"/>
        <end position="271"/>
    </location>
</feature>
<dbReference type="AlphaFoldDB" id="A0A9Q4XKG6"/>
<dbReference type="InterPro" id="IPR007895">
    <property type="entry name" value="MASE1"/>
</dbReference>
<evidence type="ECO:0000256" key="1">
    <source>
        <dbReference type="ARBA" id="ARBA00004651"/>
    </source>
</evidence>
<dbReference type="InterPro" id="IPR001633">
    <property type="entry name" value="EAL_dom"/>
</dbReference>
<feature type="transmembrane region" description="Helical" evidence="6">
    <location>
        <begin position="39"/>
        <end position="55"/>
    </location>
</feature>
<dbReference type="InterPro" id="IPR043128">
    <property type="entry name" value="Rev_trsase/Diguanyl_cyclase"/>
</dbReference>
<organism evidence="8 9">
    <name type="scientific">Cronobacter dublinensis</name>
    <dbReference type="NCBI Taxonomy" id="413497"/>
    <lineage>
        <taxon>Bacteria</taxon>
        <taxon>Pseudomonadati</taxon>
        <taxon>Pseudomonadota</taxon>
        <taxon>Gammaproteobacteria</taxon>
        <taxon>Enterobacterales</taxon>
        <taxon>Enterobacteriaceae</taxon>
        <taxon>Cronobacter</taxon>
    </lineage>
</organism>
<dbReference type="GO" id="GO:0005886">
    <property type="term" value="C:plasma membrane"/>
    <property type="evidence" value="ECO:0007669"/>
    <property type="project" value="UniProtKB-SubCell"/>
</dbReference>
<evidence type="ECO:0000256" key="6">
    <source>
        <dbReference type="SAM" id="Phobius"/>
    </source>
</evidence>
<name>A0A9Q4XKG6_9ENTR</name>
<protein>
    <submittedName>
        <fullName evidence="8">Sensor domain-containing phosphodiesterase</fullName>
    </submittedName>
</protein>
<evidence type="ECO:0000259" key="7">
    <source>
        <dbReference type="PROSITE" id="PS50883"/>
    </source>
</evidence>
<dbReference type="InterPro" id="IPR035919">
    <property type="entry name" value="EAL_sf"/>
</dbReference>
<dbReference type="Pfam" id="PF00563">
    <property type="entry name" value="EAL"/>
    <property type="match status" value="1"/>
</dbReference>
<comment type="subcellular location">
    <subcellularLocation>
        <location evidence="1">Cell membrane</location>
        <topology evidence="1">Multi-pass membrane protein</topology>
    </subcellularLocation>
</comment>
<dbReference type="RefSeq" id="WP_161590987.1">
    <property type="nucleotide sequence ID" value="NZ_RPBY01000004.1"/>
</dbReference>
<dbReference type="SMART" id="SM00267">
    <property type="entry name" value="GGDEF"/>
    <property type="match status" value="1"/>
</dbReference>
<proteinExistence type="predicted"/>
<dbReference type="SUPFAM" id="SSF55073">
    <property type="entry name" value="Nucleotide cyclase"/>
    <property type="match status" value="1"/>
</dbReference>
<dbReference type="PROSITE" id="PS50883">
    <property type="entry name" value="EAL"/>
    <property type="match status" value="1"/>
</dbReference>
<gene>
    <name evidence="8" type="ORF">EHJ13_12360</name>
</gene>
<dbReference type="PANTHER" id="PTHR33121:SF74">
    <property type="entry name" value="CYCLIC DI-GMP PHOSPHODIESTERASE PDEA-RELATED"/>
    <property type="match status" value="1"/>
</dbReference>
<feature type="domain" description="EAL" evidence="7">
    <location>
        <begin position="486"/>
        <end position="729"/>
    </location>
</feature>
<dbReference type="Gene3D" id="3.30.70.270">
    <property type="match status" value="1"/>
</dbReference>
<dbReference type="InterPro" id="IPR050706">
    <property type="entry name" value="Cyclic-di-GMP_PDE-like"/>
</dbReference>
<evidence type="ECO:0000256" key="4">
    <source>
        <dbReference type="ARBA" id="ARBA00022989"/>
    </source>
</evidence>
<dbReference type="InterPro" id="IPR000160">
    <property type="entry name" value="GGDEF_dom"/>
</dbReference>
<sequence>MNYRHGLRKSGLALLLCVLLLPLARWLSPKAVVDGEGIYLTYLPLSLMLAMIYLFGRYAIIPLALSLLLFYGWYFPLNTLQLLAFVFCFLGPLIVVCGISRAWQGPRWRFAVARKGTGLRLLLMGLIVPCLIKALMIFSGYYLDYPDAIASYFGESSSFYSIVTVQGLMAASAIFVDIFYYPVRIALSPTFARALWRRCVIPLMAPEKKLPVMCWFAAIFVLLILFTLPFKLFLISIYTLPVIFVLFTAGIFLIGPVLITLLWSVSLLLLLTSNHSFLPPDKTGFLLAFMLSIFISFTVSMRFMTVIFNKNEWMKRQYRMLALTDPLTRLPNLRALERHLQSAPAGALCCLRVANLEFLSRHYGLMMRIQCKKEVTTLLQPWLNTGEKIFQLPESDLLICLSGPEPQARLRHMVDMLNSKRIQWNGAQLELDYSAAWAPLHQAQVPDELYRTIGQLSYLAEYASPSEPVVALESRGKGISGQTSEPVLMLQKVKRALAGDGVTLFAQPIRNAQGEGYAEILARLHCDGELIMPDKFIPLIARFNLSARFDMQVLEKLLRYLHAHPQTRPGARFSVNLMPLTLQQQGIAQQAIALFERYRVPVSAVILEVTEEQALSGSENTMQNIALLQARGFCIAIDDFGTGYANFERLKNLQADIIKIDGCFVRNVVSNTFDALVVKSICDLAKARSLTVVAEFVETPAQRDLLFSLGVEYIQGYLPGRPELLEREA</sequence>
<evidence type="ECO:0000313" key="8">
    <source>
        <dbReference type="EMBL" id="NCH88223.1"/>
    </source>
</evidence>
<dbReference type="GO" id="GO:0071111">
    <property type="term" value="F:cyclic-guanylate-specific phosphodiesterase activity"/>
    <property type="evidence" value="ECO:0007669"/>
    <property type="project" value="InterPro"/>
</dbReference>
<dbReference type="Proteomes" id="UP000778262">
    <property type="component" value="Unassembled WGS sequence"/>
</dbReference>
<feature type="transmembrane region" description="Helical" evidence="6">
    <location>
        <begin position="212"/>
        <end position="237"/>
    </location>
</feature>
<feature type="transmembrane region" description="Helical" evidence="6">
    <location>
        <begin position="121"/>
        <end position="143"/>
    </location>
</feature>
<evidence type="ECO:0000256" key="5">
    <source>
        <dbReference type="ARBA" id="ARBA00023136"/>
    </source>
</evidence>
<keyword evidence="3 6" id="KW-0812">Transmembrane</keyword>
<feature type="transmembrane region" description="Helical" evidence="6">
    <location>
        <begin position="283"/>
        <end position="308"/>
    </location>
</feature>
<accession>A0A9Q4XKG6</accession>
<dbReference type="CDD" id="cd01948">
    <property type="entry name" value="EAL"/>
    <property type="match status" value="1"/>
</dbReference>
<dbReference type="SUPFAM" id="SSF141868">
    <property type="entry name" value="EAL domain-like"/>
    <property type="match status" value="1"/>
</dbReference>
<evidence type="ECO:0000256" key="3">
    <source>
        <dbReference type="ARBA" id="ARBA00022692"/>
    </source>
</evidence>
<keyword evidence="2" id="KW-1003">Cell membrane</keyword>
<keyword evidence="5 6" id="KW-0472">Membrane</keyword>
<comment type="caution">
    <text evidence="8">The sequence shown here is derived from an EMBL/GenBank/DDBJ whole genome shotgun (WGS) entry which is preliminary data.</text>
</comment>
<dbReference type="InterPro" id="IPR029787">
    <property type="entry name" value="Nucleotide_cyclase"/>
</dbReference>
<reference evidence="8" key="1">
    <citation type="submission" date="2018-11" db="EMBL/GenBank/DDBJ databases">
        <title>Genomics analysis of Putative Virulence Factors on Adhesion and Cytotoxicity for Cronobacter spp.</title>
        <authorList>
            <person name="Cui J."/>
        </authorList>
    </citation>
    <scope>NUCLEOTIDE SEQUENCE</scope>
    <source>
        <strain evidence="8">SD69</strain>
    </source>
</reference>
<dbReference type="EMBL" id="RPBY01000004">
    <property type="protein sequence ID" value="NCH88223.1"/>
    <property type="molecule type" value="Genomic_DNA"/>
</dbReference>
<evidence type="ECO:0000313" key="9">
    <source>
        <dbReference type="Proteomes" id="UP000778262"/>
    </source>
</evidence>
<dbReference type="SMART" id="SM00052">
    <property type="entry name" value="EAL"/>
    <property type="match status" value="1"/>
</dbReference>
<keyword evidence="4 6" id="KW-1133">Transmembrane helix</keyword>
<evidence type="ECO:0000256" key="2">
    <source>
        <dbReference type="ARBA" id="ARBA00022475"/>
    </source>
</evidence>